<evidence type="ECO:0000313" key="2">
    <source>
        <dbReference type="Proteomes" id="UP001060085"/>
    </source>
</evidence>
<accession>A0ACC0BD30</accession>
<evidence type="ECO:0000313" key="1">
    <source>
        <dbReference type="EMBL" id="KAI5670580.1"/>
    </source>
</evidence>
<proteinExistence type="predicted"/>
<organism evidence="1 2">
    <name type="scientific">Catharanthus roseus</name>
    <name type="common">Madagascar periwinkle</name>
    <name type="synonym">Vinca rosea</name>
    <dbReference type="NCBI Taxonomy" id="4058"/>
    <lineage>
        <taxon>Eukaryota</taxon>
        <taxon>Viridiplantae</taxon>
        <taxon>Streptophyta</taxon>
        <taxon>Embryophyta</taxon>
        <taxon>Tracheophyta</taxon>
        <taxon>Spermatophyta</taxon>
        <taxon>Magnoliopsida</taxon>
        <taxon>eudicotyledons</taxon>
        <taxon>Gunneridae</taxon>
        <taxon>Pentapetalae</taxon>
        <taxon>asterids</taxon>
        <taxon>lamiids</taxon>
        <taxon>Gentianales</taxon>
        <taxon>Apocynaceae</taxon>
        <taxon>Rauvolfioideae</taxon>
        <taxon>Vinceae</taxon>
        <taxon>Catharanthinae</taxon>
        <taxon>Catharanthus</taxon>
    </lineage>
</organism>
<dbReference type="Proteomes" id="UP001060085">
    <property type="component" value="Linkage Group LG03"/>
</dbReference>
<sequence>MFKPLQLISLIFFILVAASTITLILGTQANVPVRQDKYYNWRTFGNLGLVCVCCDNEKRSGECRSTSELRTCSAGKLQCNPWKHH</sequence>
<name>A0ACC0BD30_CATRO</name>
<reference evidence="2" key="1">
    <citation type="journal article" date="2023" name="Nat. Plants">
        <title>Single-cell RNA sequencing provides a high-resolution roadmap for understanding the multicellular compartmentation of specialized metabolism.</title>
        <authorList>
            <person name="Sun S."/>
            <person name="Shen X."/>
            <person name="Li Y."/>
            <person name="Li Y."/>
            <person name="Wang S."/>
            <person name="Li R."/>
            <person name="Zhang H."/>
            <person name="Shen G."/>
            <person name="Guo B."/>
            <person name="Wei J."/>
            <person name="Xu J."/>
            <person name="St-Pierre B."/>
            <person name="Chen S."/>
            <person name="Sun C."/>
        </authorList>
    </citation>
    <scope>NUCLEOTIDE SEQUENCE [LARGE SCALE GENOMIC DNA]</scope>
</reference>
<keyword evidence="2" id="KW-1185">Reference proteome</keyword>
<comment type="caution">
    <text evidence="1">The sequence shown here is derived from an EMBL/GenBank/DDBJ whole genome shotgun (WGS) entry which is preliminary data.</text>
</comment>
<protein>
    <submittedName>
        <fullName evidence="1">Uncharacterized protein</fullName>
    </submittedName>
</protein>
<gene>
    <name evidence="1" type="ORF">M9H77_10944</name>
</gene>
<dbReference type="EMBL" id="CM044703">
    <property type="protein sequence ID" value="KAI5670580.1"/>
    <property type="molecule type" value="Genomic_DNA"/>
</dbReference>